<name>A0A699XR59_TANCI</name>
<gene>
    <name evidence="2" type="ORF">Tci_932789</name>
</gene>
<dbReference type="EMBL" id="BKCJ011882977">
    <property type="protein sequence ID" value="GFD60820.1"/>
    <property type="molecule type" value="Genomic_DNA"/>
</dbReference>
<reference evidence="2" key="1">
    <citation type="journal article" date="2019" name="Sci. Rep.">
        <title>Draft genome of Tanacetum cinerariifolium, the natural source of mosquito coil.</title>
        <authorList>
            <person name="Yamashiro T."/>
            <person name="Shiraishi A."/>
            <person name="Satake H."/>
            <person name="Nakayama K."/>
        </authorList>
    </citation>
    <scope>NUCLEOTIDE SEQUENCE</scope>
</reference>
<feature type="compositionally biased region" description="Basic residues" evidence="1">
    <location>
        <begin position="30"/>
        <end position="39"/>
    </location>
</feature>
<dbReference type="AlphaFoldDB" id="A0A699XR59"/>
<feature type="non-terminal residue" evidence="2">
    <location>
        <position position="1"/>
    </location>
</feature>
<evidence type="ECO:0000256" key="1">
    <source>
        <dbReference type="SAM" id="MobiDB-lite"/>
    </source>
</evidence>
<sequence>TAGRRNARFYRPEKGWRSGVSGSLGSGRPAPRHYARGARARPAAQHGRPALAGRAAARNQ</sequence>
<protein>
    <submittedName>
        <fullName evidence="2">Uncharacterized protein</fullName>
    </submittedName>
</protein>
<accession>A0A699XR59</accession>
<evidence type="ECO:0000313" key="2">
    <source>
        <dbReference type="EMBL" id="GFD60820.1"/>
    </source>
</evidence>
<organism evidence="2">
    <name type="scientific">Tanacetum cinerariifolium</name>
    <name type="common">Dalmatian daisy</name>
    <name type="synonym">Chrysanthemum cinerariifolium</name>
    <dbReference type="NCBI Taxonomy" id="118510"/>
    <lineage>
        <taxon>Eukaryota</taxon>
        <taxon>Viridiplantae</taxon>
        <taxon>Streptophyta</taxon>
        <taxon>Embryophyta</taxon>
        <taxon>Tracheophyta</taxon>
        <taxon>Spermatophyta</taxon>
        <taxon>Magnoliopsida</taxon>
        <taxon>eudicotyledons</taxon>
        <taxon>Gunneridae</taxon>
        <taxon>Pentapetalae</taxon>
        <taxon>asterids</taxon>
        <taxon>campanulids</taxon>
        <taxon>Asterales</taxon>
        <taxon>Asteraceae</taxon>
        <taxon>Asteroideae</taxon>
        <taxon>Anthemideae</taxon>
        <taxon>Anthemidinae</taxon>
        <taxon>Tanacetum</taxon>
    </lineage>
</organism>
<feature type="compositionally biased region" description="Low complexity" evidence="1">
    <location>
        <begin position="18"/>
        <end position="27"/>
    </location>
</feature>
<proteinExistence type="predicted"/>
<feature type="compositionally biased region" description="Low complexity" evidence="1">
    <location>
        <begin position="47"/>
        <end position="60"/>
    </location>
</feature>
<feature type="region of interest" description="Disordered" evidence="1">
    <location>
        <begin position="1"/>
        <end position="60"/>
    </location>
</feature>
<comment type="caution">
    <text evidence="2">The sequence shown here is derived from an EMBL/GenBank/DDBJ whole genome shotgun (WGS) entry which is preliminary data.</text>
</comment>